<accession>A0A369UP07</accession>
<evidence type="ECO:0000313" key="1">
    <source>
        <dbReference type="EMBL" id="RDD80059.1"/>
    </source>
</evidence>
<gene>
    <name evidence="1" type="ORF">DVJ77_19500</name>
</gene>
<dbReference type="EMBL" id="QQAH01000022">
    <property type="protein sequence ID" value="RDD80059.1"/>
    <property type="molecule type" value="Genomic_DNA"/>
</dbReference>
<proteinExistence type="predicted"/>
<reference evidence="1 2" key="1">
    <citation type="submission" date="2018-07" db="EMBL/GenBank/DDBJ databases">
        <title>Dyella tabacisoli L4-6T, whole genome shotgun sequence.</title>
        <authorList>
            <person name="Zhou X.-K."/>
            <person name="Li W.-J."/>
            <person name="Duan Y.-Q."/>
        </authorList>
    </citation>
    <scope>NUCLEOTIDE SEQUENCE [LARGE SCALE GENOMIC DNA]</scope>
    <source>
        <strain evidence="1 2">L4-6</strain>
    </source>
</reference>
<sequence>MKSSRLDKLEAKLSAAETSLLDSLVQVLPRVAQSGEMLFFNSDFLPETIRPHWLPQESETLLSLAKNTVSLREELGLSVVGTVGQLYLSACSESANCSNGNRRGPRQLATWLLGELGANISFKADASSAA</sequence>
<name>A0A369UP07_9GAMM</name>
<organism evidence="1 2">
    <name type="scientific">Dyella tabacisoli</name>
    <dbReference type="NCBI Taxonomy" id="2282381"/>
    <lineage>
        <taxon>Bacteria</taxon>
        <taxon>Pseudomonadati</taxon>
        <taxon>Pseudomonadota</taxon>
        <taxon>Gammaproteobacteria</taxon>
        <taxon>Lysobacterales</taxon>
        <taxon>Rhodanobacteraceae</taxon>
        <taxon>Dyella</taxon>
    </lineage>
</organism>
<comment type="caution">
    <text evidence="1">The sequence shown here is derived from an EMBL/GenBank/DDBJ whole genome shotgun (WGS) entry which is preliminary data.</text>
</comment>
<dbReference type="RefSeq" id="WP_114847206.1">
    <property type="nucleotide sequence ID" value="NZ_JBHSPE010000025.1"/>
</dbReference>
<evidence type="ECO:0000313" key="2">
    <source>
        <dbReference type="Proteomes" id="UP000253782"/>
    </source>
</evidence>
<protein>
    <submittedName>
        <fullName evidence="1">Uncharacterized protein</fullName>
    </submittedName>
</protein>
<keyword evidence="2" id="KW-1185">Reference proteome</keyword>
<dbReference type="OrthoDB" id="5956304at2"/>
<dbReference type="AlphaFoldDB" id="A0A369UP07"/>
<dbReference type="Proteomes" id="UP000253782">
    <property type="component" value="Unassembled WGS sequence"/>
</dbReference>